<dbReference type="AlphaFoldDB" id="A0AA52EHQ1"/>
<evidence type="ECO:0000256" key="5">
    <source>
        <dbReference type="PIRSR" id="PIRSR604254-1"/>
    </source>
</evidence>
<accession>A0AA52EHQ1</accession>
<dbReference type="PANTHER" id="PTHR20855:SF3">
    <property type="entry name" value="LD03007P"/>
    <property type="match status" value="1"/>
</dbReference>
<keyword evidence="4 6" id="KW-0472">Membrane</keyword>
<organism evidence="7 8">
    <name type="scientific">Temperatibacter marinus</name>
    <dbReference type="NCBI Taxonomy" id="1456591"/>
    <lineage>
        <taxon>Bacteria</taxon>
        <taxon>Pseudomonadati</taxon>
        <taxon>Pseudomonadota</taxon>
        <taxon>Alphaproteobacteria</taxon>
        <taxon>Kordiimonadales</taxon>
        <taxon>Temperatibacteraceae</taxon>
        <taxon>Temperatibacter</taxon>
    </lineage>
</organism>
<evidence type="ECO:0000256" key="4">
    <source>
        <dbReference type="ARBA" id="ARBA00023136"/>
    </source>
</evidence>
<evidence type="ECO:0000256" key="1">
    <source>
        <dbReference type="ARBA" id="ARBA00004141"/>
    </source>
</evidence>
<dbReference type="KEGG" id="tmk:QGN29_13280"/>
<feature type="transmembrane region" description="Helical" evidence="6">
    <location>
        <begin position="144"/>
        <end position="161"/>
    </location>
</feature>
<feature type="binding site" evidence="5">
    <location>
        <position position="203"/>
    </location>
    <ligand>
        <name>Zn(2+)</name>
        <dbReference type="ChEBI" id="CHEBI:29105"/>
    </ligand>
</feature>
<keyword evidence="3 6" id="KW-1133">Transmembrane helix</keyword>
<feature type="binding site" evidence="5">
    <location>
        <position position="72"/>
    </location>
    <ligand>
        <name>Zn(2+)</name>
        <dbReference type="ChEBI" id="CHEBI:29105"/>
    </ligand>
</feature>
<keyword evidence="5" id="KW-0479">Metal-binding</keyword>
<feature type="transmembrane region" description="Helical" evidence="6">
    <location>
        <begin position="173"/>
        <end position="192"/>
    </location>
</feature>
<keyword evidence="8" id="KW-1185">Reference proteome</keyword>
<dbReference type="GO" id="GO:0046872">
    <property type="term" value="F:metal ion binding"/>
    <property type="evidence" value="ECO:0007669"/>
    <property type="project" value="UniProtKB-KW"/>
</dbReference>
<dbReference type="PANTHER" id="PTHR20855">
    <property type="entry name" value="ADIPOR/PROGESTIN RECEPTOR-RELATED"/>
    <property type="match status" value="1"/>
</dbReference>
<dbReference type="RefSeq" id="WP_310798354.1">
    <property type="nucleotide sequence ID" value="NZ_CP123872.1"/>
</dbReference>
<evidence type="ECO:0000256" key="2">
    <source>
        <dbReference type="ARBA" id="ARBA00022692"/>
    </source>
</evidence>
<feature type="binding site" evidence="5">
    <location>
        <position position="199"/>
    </location>
    <ligand>
        <name>Zn(2+)</name>
        <dbReference type="ChEBI" id="CHEBI:29105"/>
    </ligand>
</feature>
<name>A0AA52EHQ1_9PROT</name>
<proteinExistence type="predicted"/>
<evidence type="ECO:0000313" key="8">
    <source>
        <dbReference type="Proteomes" id="UP001268683"/>
    </source>
</evidence>
<evidence type="ECO:0000256" key="3">
    <source>
        <dbReference type="ARBA" id="ARBA00022989"/>
    </source>
</evidence>
<sequence length="222" mass="24190">MTAQAQMAAKAYTAGEEIWHAVIHGIAFILSIFALIFMAAKAAESANSLAILASTAFCAGLMLTFATSTLYHCAYQSPFQPFLKLLDHSAIYFAIATGYIPFALLLLPLDIGLPVVIATLSVAVFGTVFKIVKFMVKKQNSLKWVSLGLYLLMGWGAVILSKPLYKALSPEGFMWLLAGGLCYTVGAGFYAAKSMKYSHAIWHFFVVAGAVCHFISVYWYVL</sequence>
<feature type="transmembrane region" description="Helical" evidence="6">
    <location>
        <begin position="111"/>
        <end position="132"/>
    </location>
</feature>
<comment type="subcellular location">
    <subcellularLocation>
        <location evidence="1">Membrane</location>
        <topology evidence="1">Multi-pass membrane protein</topology>
    </subcellularLocation>
</comment>
<reference evidence="7" key="1">
    <citation type="submission" date="2023-04" db="EMBL/GenBank/DDBJ databases">
        <title>Complete genome sequence of Temperatibacter marinus.</title>
        <authorList>
            <person name="Rong J.-C."/>
            <person name="Yi M.-L."/>
            <person name="Zhao Q."/>
        </authorList>
    </citation>
    <scope>NUCLEOTIDE SEQUENCE</scope>
    <source>
        <strain evidence="7">NBRC 110045</strain>
    </source>
</reference>
<evidence type="ECO:0000256" key="6">
    <source>
        <dbReference type="SAM" id="Phobius"/>
    </source>
</evidence>
<feature type="transmembrane region" description="Helical" evidence="6">
    <location>
        <begin position="21"/>
        <end position="43"/>
    </location>
</feature>
<dbReference type="GO" id="GO:0016020">
    <property type="term" value="C:membrane"/>
    <property type="evidence" value="ECO:0007669"/>
    <property type="project" value="UniProtKB-SubCell"/>
</dbReference>
<dbReference type="EMBL" id="CP123872">
    <property type="protein sequence ID" value="WND02519.1"/>
    <property type="molecule type" value="Genomic_DNA"/>
</dbReference>
<keyword evidence="5" id="KW-0862">Zinc</keyword>
<feature type="transmembrane region" description="Helical" evidence="6">
    <location>
        <begin position="85"/>
        <end position="105"/>
    </location>
</feature>
<keyword evidence="2 6" id="KW-0812">Transmembrane</keyword>
<dbReference type="Pfam" id="PF03006">
    <property type="entry name" value="HlyIII"/>
    <property type="match status" value="1"/>
</dbReference>
<feature type="transmembrane region" description="Helical" evidence="6">
    <location>
        <begin position="49"/>
        <end position="73"/>
    </location>
</feature>
<dbReference type="Proteomes" id="UP001268683">
    <property type="component" value="Chromosome"/>
</dbReference>
<gene>
    <name evidence="7" type="ORF">QGN29_13280</name>
</gene>
<feature type="transmembrane region" description="Helical" evidence="6">
    <location>
        <begin position="201"/>
        <end position="221"/>
    </location>
</feature>
<dbReference type="InterPro" id="IPR004254">
    <property type="entry name" value="AdipoR/HlyIII-related"/>
</dbReference>
<evidence type="ECO:0000313" key="7">
    <source>
        <dbReference type="EMBL" id="WND02519.1"/>
    </source>
</evidence>
<protein>
    <submittedName>
        <fullName evidence="7">Hemolysin III family protein</fullName>
    </submittedName>
</protein>